<dbReference type="Proteomes" id="UP000540506">
    <property type="component" value="Unassembled WGS sequence"/>
</dbReference>
<protein>
    <submittedName>
        <fullName evidence="3">Preprotein translocase subunit SecY</fullName>
    </submittedName>
</protein>
<dbReference type="PANTHER" id="PTHR10906">
    <property type="entry name" value="SECY/SEC61-ALPHA FAMILY MEMBER"/>
    <property type="match status" value="1"/>
</dbReference>
<keyword evidence="2" id="KW-0812">Transmembrane</keyword>
<dbReference type="Pfam" id="PF00344">
    <property type="entry name" value="SecY"/>
    <property type="match status" value="1"/>
</dbReference>
<dbReference type="PRINTS" id="PR00303">
    <property type="entry name" value="SECYTRNLCASE"/>
</dbReference>
<organism evidence="3 4">
    <name type="scientific">Kitasatospora kifunensis</name>
    <name type="common">Streptomyces kifunensis</name>
    <dbReference type="NCBI Taxonomy" id="58351"/>
    <lineage>
        <taxon>Bacteria</taxon>
        <taxon>Bacillati</taxon>
        <taxon>Actinomycetota</taxon>
        <taxon>Actinomycetes</taxon>
        <taxon>Kitasatosporales</taxon>
        <taxon>Streptomycetaceae</taxon>
        <taxon>Kitasatospora</taxon>
    </lineage>
</organism>
<dbReference type="RefSeq" id="WP_184943904.1">
    <property type="nucleotide sequence ID" value="NZ_JACHJV010000002.1"/>
</dbReference>
<accession>A0A7W7R8V4</accession>
<evidence type="ECO:0000313" key="3">
    <source>
        <dbReference type="EMBL" id="MBB4927516.1"/>
    </source>
</evidence>
<name>A0A7W7R8V4_KITKI</name>
<dbReference type="GO" id="GO:0016020">
    <property type="term" value="C:membrane"/>
    <property type="evidence" value="ECO:0007669"/>
    <property type="project" value="InterPro"/>
</dbReference>
<evidence type="ECO:0000313" key="4">
    <source>
        <dbReference type="Proteomes" id="UP000540506"/>
    </source>
</evidence>
<keyword evidence="2" id="KW-0472">Membrane</keyword>
<dbReference type="InterPro" id="IPR002208">
    <property type="entry name" value="SecY/SEC61-alpha"/>
</dbReference>
<reference evidence="3 4" key="1">
    <citation type="submission" date="2020-08" db="EMBL/GenBank/DDBJ databases">
        <title>Sequencing the genomes of 1000 actinobacteria strains.</title>
        <authorList>
            <person name="Klenk H.-P."/>
        </authorList>
    </citation>
    <scope>NUCLEOTIDE SEQUENCE [LARGE SCALE GENOMIC DNA]</scope>
    <source>
        <strain evidence="3 4">DSM 41654</strain>
    </source>
</reference>
<dbReference type="Gene3D" id="1.10.3370.10">
    <property type="entry name" value="SecY subunit domain"/>
    <property type="match status" value="1"/>
</dbReference>
<feature type="transmembrane region" description="Helical" evidence="2">
    <location>
        <begin position="180"/>
        <end position="199"/>
    </location>
</feature>
<evidence type="ECO:0000256" key="1">
    <source>
        <dbReference type="RuleBase" id="RU004349"/>
    </source>
</evidence>
<keyword evidence="2" id="KW-1133">Transmembrane helix</keyword>
<comment type="caution">
    <text evidence="3">The sequence shown here is derived from an EMBL/GenBank/DDBJ whole genome shotgun (WGS) entry which is preliminary data.</text>
</comment>
<dbReference type="AlphaFoldDB" id="A0A7W7R8V4"/>
<dbReference type="PIRSF" id="PIRSF004557">
    <property type="entry name" value="SecY"/>
    <property type="match status" value="1"/>
</dbReference>
<proteinExistence type="inferred from homology"/>
<feature type="transmembrane region" description="Helical" evidence="2">
    <location>
        <begin position="147"/>
        <end position="168"/>
    </location>
</feature>
<evidence type="ECO:0000256" key="2">
    <source>
        <dbReference type="SAM" id="Phobius"/>
    </source>
</evidence>
<dbReference type="SUPFAM" id="SSF103491">
    <property type="entry name" value="Preprotein translocase SecY subunit"/>
    <property type="match status" value="1"/>
</dbReference>
<dbReference type="GO" id="GO:0015031">
    <property type="term" value="P:protein transport"/>
    <property type="evidence" value="ECO:0007669"/>
    <property type="project" value="InterPro"/>
</dbReference>
<feature type="transmembrane region" description="Helical" evidence="2">
    <location>
        <begin position="264"/>
        <end position="281"/>
    </location>
</feature>
<feature type="transmembrane region" description="Helical" evidence="2">
    <location>
        <begin position="205"/>
        <end position="225"/>
    </location>
</feature>
<feature type="transmembrane region" description="Helical" evidence="2">
    <location>
        <begin position="386"/>
        <end position="405"/>
    </location>
</feature>
<feature type="transmembrane region" description="Helical" evidence="2">
    <location>
        <begin position="301"/>
        <end position="323"/>
    </location>
</feature>
<sequence length="418" mass="44851">MFFLPLVRALRLPRIRRRALLTLAVLALLRLGQHLPLPGVDVHAVRERDLFTGPVKLLSGNALPSLSVLGLSVFPYVAAWALLDLAVLTVPRLNALAAEGAAGAARLRQYRRILTVPVAAVLAWAVVAAAARLPVAEGHDVLHDRGLLLRVVMVVCLTAGAVLSMYLAELVTNHGFGEGVSVLLAGQIMAVLPGEFGAVLEHRGVLAFALLLALVPVTVFAKTLLVHAQRRVPVQYAKRMIGRRPFGGTPTYVPVRLGSEARPVVFAVSLLFTLALLSSLVPHGGWLATLRTQLLDEGGSWYLVFLALLVIFSALCYAAIAFNPQEVADQLWRHGGFVPGIRAGRPTAEYLHYVHARLAWAWSVGVCVLALTVVGMSRLLGGESAFPYGGEAIFVVTSLVGAVLLEIETERTLHAYGT</sequence>
<comment type="similarity">
    <text evidence="1">Belongs to the SecY/SEC61-alpha family.</text>
</comment>
<keyword evidence="4" id="KW-1185">Reference proteome</keyword>
<dbReference type="InterPro" id="IPR023201">
    <property type="entry name" value="SecY_dom_sf"/>
</dbReference>
<feature type="transmembrane region" description="Helical" evidence="2">
    <location>
        <begin position="113"/>
        <end position="135"/>
    </location>
</feature>
<feature type="transmembrane region" description="Helical" evidence="2">
    <location>
        <begin position="62"/>
        <end position="83"/>
    </location>
</feature>
<dbReference type="EMBL" id="JACHJV010000002">
    <property type="protein sequence ID" value="MBB4927516.1"/>
    <property type="molecule type" value="Genomic_DNA"/>
</dbReference>
<feature type="transmembrane region" description="Helical" evidence="2">
    <location>
        <begin position="359"/>
        <end position="380"/>
    </location>
</feature>
<gene>
    <name evidence="3" type="ORF">FHR34_006611</name>
</gene>